<name>A0A8D8RTC3_9HEMI</name>
<proteinExistence type="predicted"/>
<dbReference type="EMBL" id="HBUF01178285">
    <property type="protein sequence ID" value="CAG6654581.1"/>
    <property type="molecule type" value="Transcribed_RNA"/>
</dbReference>
<reference evidence="2" key="1">
    <citation type="submission" date="2021-05" db="EMBL/GenBank/DDBJ databases">
        <authorList>
            <person name="Alioto T."/>
            <person name="Alioto T."/>
            <person name="Gomez Garrido J."/>
        </authorList>
    </citation>
    <scope>NUCLEOTIDE SEQUENCE</scope>
</reference>
<dbReference type="AlphaFoldDB" id="A0A8D8RTC3"/>
<protein>
    <submittedName>
        <fullName evidence="2">Uncharacterized protein</fullName>
    </submittedName>
</protein>
<keyword evidence="1" id="KW-1133">Transmembrane helix</keyword>
<organism evidence="2">
    <name type="scientific">Cacopsylla melanoneura</name>
    <dbReference type="NCBI Taxonomy" id="428564"/>
    <lineage>
        <taxon>Eukaryota</taxon>
        <taxon>Metazoa</taxon>
        <taxon>Ecdysozoa</taxon>
        <taxon>Arthropoda</taxon>
        <taxon>Hexapoda</taxon>
        <taxon>Insecta</taxon>
        <taxon>Pterygota</taxon>
        <taxon>Neoptera</taxon>
        <taxon>Paraneoptera</taxon>
        <taxon>Hemiptera</taxon>
        <taxon>Sternorrhyncha</taxon>
        <taxon>Psylloidea</taxon>
        <taxon>Psyllidae</taxon>
        <taxon>Psyllinae</taxon>
        <taxon>Cacopsylla</taxon>
    </lineage>
</organism>
<keyword evidence="1" id="KW-0472">Membrane</keyword>
<accession>A0A8D8RTC3</accession>
<feature type="transmembrane region" description="Helical" evidence="1">
    <location>
        <begin position="45"/>
        <end position="70"/>
    </location>
</feature>
<evidence type="ECO:0000313" key="2">
    <source>
        <dbReference type="EMBL" id="CAG6654581.1"/>
    </source>
</evidence>
<keyword evidence="1" id="KW-0812">Transmembrane</keyword>
<evidence type="ECO:0000256" key="1">
    <source>
        <dbReference type="SAM" id="Phobius"/>
    </source>
</evidence>
<sequence length="109" mass="13383">MLRDFDGLQEWFRKRLHYLLRFWLNVTVIHTPIEMNRVTLIYLILYYFVQLFIFLAKRGFFLNIHIFLLYKMTERKHDSINNIHINMRVQKNVNPLPLKRKKTGFLSLG</sequence>